<evidence type="ECO:0000259" key="24">
    <source>
        <dbReference type="PROSITE" id="PS50011"/>
    </source>
</evidence>
<dbReference type="PROSITE" id="PS50011">
    <property type="entry name" value="PROTEIN_KINASE_DOM"/>
    <property type="match status" value="1"/>
</dbReference>
<dbReference type="GO" id="GO:0000781">
    <property type="term" value="C:chromosome, telomeric region"/>
    <property type="evidence" value="ECO:0007669"/>
    <property type="project" value="UniProtKB-SubCell"/>
</dbReference>
<evidence type="ECO:0000256" key="1">
    <source>
        <dbReference type="ARBA" id="ARBA00003747"/>
    </source>
</evidence>
<dbReference type="FunFam" id="1.10.510.10:FF:000323">
    <property type="entry name" value="TP53-regulating kinase, putative"/>
    <property type="match status" value="1"/>
</dbReference>
<feature type="domain" description="Protein kinase" evidence="24">
    <location>
        <begin position="2"/>
        <end position="238"/>
    </location>
</feature>
<evidence type="ECO:0000256" key="18">
    <source>
        <dbReference type="ARBA" id="ARBA00022895"/>
    </source>
</evidence>
<accession>A0A9P6T9S0</accession>
<evidence type="ECO:0000256" key="7">
    <source>
        <dbReference type="ARBA" id="ARBA00013948"/>
    </source>
</evidence>
<evidence type="ECO:0000256" key="6">
    <source>
        <dbReference type="ARBA" id="ARBA00012513"/>
    </source>
</evidence>
<evidence type="ECO:0000256" key="5">
    <source>
        <dbReference type="ARBA" id="ARBA00011534"/>
    </source>
</evidence>
<dbReference type="PANTHER" id="PTHR12209:SF0">
    <property type="entry name" value="EKC_KEOPS COMPLEX SUBUNIT TP53RK"/>
    <property type="match status" value="1"/>
</dbReference>
<evidence type="ECO:0000256" key="2">
    <source>
        <dbReference type="ARBA" id="ARBA00004123"/>
    </source>
</evidence>
<evidence type="ECO:0000256" key="19">
    <source>
        <dbReference type="ARBA" id="ARBA00023242"/>
    </source>
</evidence>
<dbReference type="SUPFAM" id="SSF56112">
    <property type="entry name" value="Protein kinase-like (PK-like)"/>
    <property type="match status" value="1"/>
</dbReference>
<evidence type="ECO:0000256" key="8">
    <source>
        <dbReference type="ARBA" id="ARBA00019973"/>
    </source>
</evidence>
<evidence type="ECO:0000256" key="20">
    <source>
        <dbReference type="ARBA" id="ARBA00030980"/>
    </source>
</evidence>
<comment type="subunit">
    <text evidence="5">Component of the EKC/KEOPS complex composed of at least BUD32, CGI121, GON7, KAE1 and PCC1; the whole complex dimerizes.</text>
</comment>
<evidence type="ECO:0000256" key="9">
    <source>
        <dbReference type="ARBA" id="ARBA00022454"/>
    </source>
</evidence>
<comment type="caution">
    <text evidence="25">The sequence shown here is derived from an EMBL/GenBank/DDBJ whole genome shotgun (WGS) entry which is preliminary data.</text>
</comment>
<dbReference type="GO" id="GO:0016787">
    <property type="term" value="F:hydrolase activity"/>
    <property type="evidence" value="ECO:0007669"/>
    <property type="project" value="UniProtKB-KW"/>
</dbReference>
<evidence type="ECO:0000256" key="11">
    <source>
        <dbReference type="ARBA" id="ARBA00022553"/>
    </source>
</evidence>
<dbReference type="Gene3D" id="3.30.200.20">
    <property type="entry name" value="Phosphorylase Kinase, domain 1"/>
    <property type="match status" value="1"/>
</dbReference>
<evidence type="ECO:0000313" key="26">
    <source>
        <dbReference type="Proteomes" id="UP000886653"/>
    </source>
</evidence>
<dbReference type="AlphaFoldDB" id="A0A9P6T9S0"/>
<comment type="similarity">
    <text evidence="4">Belongs to the protein kinase superfamily. BUD32 family.</text>
</comment>
<dbReference type="Proteomes" id="UP000886653">
    <property type="component" value="Unassembled WGS sequence"/>
</dbReference>
<keyword evidence="10" id="KW-0723">Serine/threonine-protein kinase</keyword>
<evidence type="ECO:0000256" key="16">
    <source>
        <dbReference type="ARBA" id="ARBA00022801"/>
    </source>
</evidence>
<protein>
    <recommendedName>
        <fullName evidence="8">EKC/KEOPS complex subunit BUD32</fullName>
        <ecNumber evidence="6">2.7.11.1</ecNumber>
    </recommendedName>
    <alternativeName>
        <fullName evidence="20 21">Atypical Serine/threonine protein kinase BUD32</fullName>
    </alternativeName>
    <alternativeName>
        <fullName evidence="7">EKC/KEOPS complex subunit bud32</fullName>
    </alternativeName>
</protein>
<evidence type="ECO:0000256" key="23">
    <source>
        <dbReference type="ARBA" id="ARBA00048679"/>
    </source>
</evidence>
<dbReference type="FunFam" id="3.30.200.20:FF:000201">
    <property type="entry name" value="TP53-regulating kinase isoform X1"/>
    <property type="match status" value="1"/>
</dbReference>
<evidence type="ECO:0000256" key="12">
    <source>
        <dbReference type="ARBA" id="ARBA00022679"/>
    </source>
</evidence>
<keyword evidence="15" id="KW-0418">Kinase</keyword>
<proteinExistence type="inferred from homology"/>
<dbReference type="Gene3D" id="1.10.510.10">
    <property type="entry name" value="Transferase(Phosphotransferase) domain 1"/>
    <property type="match status" value="1"/>
</dbReference>
<sequence>MFSHSNLIKQGAEAKIYKSSLIPSEPPILIKHRFPKTYRHPSLNQQLTTQRLTFEARALTRAAKAGLDVPGLRGIDLKTGVLLIEFIDGFTVRDVLLDPKSHQNLTRHINHILHQIGIQLAKLHSADLIHGDLTTSNMIIRLPTPEPTTAQVVLIDFGLSFVSSLVEDKAVDLYVLERAFLSTHPHLSITPSIQKPSSEHFERVLEAYGSHLPTKDWNLLQTRLANVRARGRKRTMVG</sequence>
<dbReference type="NCBIfam" id="TIGR03724">
    <property type="entry name" value="arch_bud32"/>
    <property type="match status" value="1"/>
</dbReference>
<dbReference type="GO" id="GO:0005829">
    <property type="term" value="C:cytosol"/>
    <property type="evidence" value="ECO:0007669"/>
    <property type="project" value="TreeGrafter"/>
</dbReference>
<keyword evidence="19" id="KW-0539">Nucleus</keyword>
<reference evidence="25" key="1">
    <citation type="submission" date="2013-11" db="EMBL/GenBank/DDBJ databases">
        <title>Genome sequence of the fusiform rust pathogen reveals effectors for host alternation and coevolution with pine.</title>
        <authorList>
            <consortium name="DOE Joint Genome Institute"/>
            <person name="Smith K."/>
            <person name="Pendleton A."/>
            <person name="Kubisiak T."/>
            <person name="Anderson C."/>
            <person name="Salamov A."/>
            <person name="Aerts A."/>
            <person name="Riley R."/>
            <person name="Clum A."/>
            <person name="Lindquist E."/>
            <person name="Ence D."/>
            <person name="Campbell M."/>
            <person name="Kronenberg Z."/>
            <person name="Feau N."/>
            <person name="Dhillon B."/>
            <person name="Hamelin R."/>
            <person name="Burleigh J."/>
            <person name="Smith J."/>
            <person name="Yandell M."/>
            <person name="Nelson C."/>
            <person name="Grigoriev I."/>
            <person name="Davis J."/>
        </authorList>
    </citation>
    <scope>NUCLEOTIDE SEQUENCE</scope>
    <source>
        <strain evidence="25">G11</strain>
    </source>
</reference>
<keyword evidence="26" id="KW-1185">Reference proteome</keyword>
<dbReference type="GO" id="GO:0005524">
    <property type="term" value="F:ATP binding"/>
    <property type="evidence" value="ECO:0007669"/>
    <property type="project" value="UniProtKB-KW"/>
</dbReference>
<evidence type="ECO:0000256" key="13">
    <source>
        <dbReference type="ARBA" id="ARBA00022694"/>
    </source>
</evidence>
<dbReference type="EMBL" id="MU167308">
    <property type="protein sequence ID" value="KAG0143889.1"/>
    <property type="molecule type" value="Genomic_DNA"/>
</dbReference>
<evidence type="ECO:0000256" key="4">
    <source>
        <dbReference type="ARBA" id="ARBA00010630"/>
    </source>
</evidence>
<evidence type="ECO:0000256" key="21">
    <source>
        <dbReference type="ARBA" id="ARBA00033194"/>
    </source>
</evidence>
<evidence type="ECO:0000313" key="25">
    <source>
        <dbReference type="EMBL" id="KAG0143889.1"/>
    </source>
</evidence>
<keyword evidence="17" id="KW-0067">ATP-binding</keyword>
<dbReference type="Pfam" id="PF01163">
    <property type="entry name" value="RIO1"/>
    <property type="match status" value="1"/>
</dbReference>
<comment type="catalytic activity">
    <reaction evidence="23">
        <text>L-seryl-[protein] + ATP = O-phospho-L-seryl-[protein] + ADP + H(+)</text>
        <dbReference type="Rhea" id="RHEA:17989"/>
        <dbReference type="Rhea" id="RHEA-COMP:9863"/>
        <dbReference type="Rhea" id="RHEA-COMP:11604"/>
        <dbReference type="ChEBI" id="CHEBI:15378"/>
        <dbReference type="ChEBI" id="CHEBI:29999"/>
        <dbReference type="ChEBI" id="CHEBI:30616"/>
        <dbReference type="ChEBI" id="CHEBI:83421"/>
        <dbReference type="ChEBI" id="CHEBI:456216"/>
        <dbReference type="EC" id="2.7.11.1"/>
    </reaction>
</comment>
<dbReference type="GO" id="GO:0004674">
    <property type="term" value="F:protein serine/threonine kinase activity"/>
    <property type="evidence" value="ECO:0007669"/>
    <property type="project" value="UniProtKB-KW"/>
</dbReference>
<keyword evidence="13" id="KW-0819">tRNA processing</keyword>
<keyword evidence="9" id="KW-0158">Chromosome</keyword>
<dbReference type="GO" id="GO:0005634">
    <property type="term" value="C:nucleus"/>
    <property type="evidence" value="ECO:0007669"/>
    <property type="project" value="UniProtKB-SubCell"/>
</dbReference>
<keyword evidence="16" id="KW-0378">Hydrolase</keyword>
<evidence type="ECO:0000256" key="10">
    <source>
        <dbReference type="ARBA" id="ARBA00022527"/>
    </source>
</evidence>
<dbReference type="GO" id="GO:0000408">
    <property type="term" value="C:EKC/KEOPS complex"/>
    <property type="evidence" value="ECO:0007669"/>
    <property type="project" value="UniProtKB-ARBA"/>
</dbReference>
<gene>
    <name evidence="25" type="ORF">CROQUDRAFT_65711</name>
</gene>
<comment type="function">
    <text evidence="1">Component of the EKC/KEOPS complex that is required for the formation of a threonylcarbamoyl group on adenosine at position 37 (t(6)A37) in tRNAs that read codons beginning with adenine. The complex is probably involved in the transfer of the threonylcarbamoyl moiety of threonylcarbamoyl-AMP (TC-AMP) to the N6 group of A37. BUD32 has ATPase activity in the context of the EKC/KEOPS complex and likely plays a supporting role to the catalytic subunit KAE1. The EKC/KEOPS complex also promotes both telomere uncapping and telomere elongation. The complex is required for efficient recruitment of transcriptional coactivators.</text>
</comment>
<organism evidence="25 26">
    <name type="scientific">Cronartium quercuum f. sp. fusiforme G11</name>
    <dbReference type="NCBI Taxonomy" id="708437"/>
    <lineage>
        <taxon>Eukaryota</taxon>
        <taxon>Fungi</taxon>
        <taxon>Dikarya</taxon>
        <taxon>Basidiomycota</taxon>
        <taxon>Pucciniomycotina</taxon>
        <taxon>Pucciniomycetes</taxon>
        <taxon>Pucciniales</taxon>
        <taxon>Coleosporiaceae</taxon>
        <taxon>Cronartium</taxon>
    </lineage>
</organism>
<evidence type="ECO:0000256" key="17">
    <source>
        <dbReference type="ARBA" id="ARBA00022840"/>
    </source>
</evidence>
<evidence type="ECO:0000256" key="14">
    <source>
        <dbReference type="ARBA" id="ARBA00022741"/>
    </source>
</evidence>
<evidence type="ECO:0000256" key="3">
    <source>
        <dbReference type="ARBA" id="ARBA00004574"/>
    </source>
</evidence>
<dbReference type="GO" id="GO:0070525">
    <property type="term" value="P:tRNA threonylcarbamoyladenosine metabolic process"/>
    <property type="evidence" value="ECO:0007669"/>
    <property type="project" value="TreeGrafter"/>
</dbReference>
<dbReference type="InterPro" id="IPR018934">
    <property type="entry name" value="RIO_dom"/>
</dbReference>
<dbReference type="InterPro" id="IPR000719">
    <property type="entry name" value="Prot_kinase_dom"/>
</dbReference>
<keyword evidence="18" id="KW-0779">Telomere</keyword>
<dbReference type="GO" id="GO:0008033">
    <property type="term" value="P:tRNA processing"/>
    <property type="evidence" value="ECO:0007669"/>
    <property type="project" value="UniProtKB-KW"/>
</dbReference>
<keyword evidence="11" id="KW-0597">Phosphoprotein</keyword>
<keyword evidence="14" id="KW-0547">Nucleotide-binding</keyword>
<name>A0A9P6T9S0_9BASI</name>
<dbReference type="OrthoDB" id="3399at2759"/>
<dbReference type="InterPro" id="IPR011009">
    <property type="entry name" value="Kinase-like_dom_sf"/>
</dbReference>
<dbReference type="EC" id="2.7.11.1" evidence="6"/>
<dbReference type="PROSITE" id="PS00109">
    <property type="entry name" value="PROTEIN_KINASE_TYR"/>
    <property type="match status" value="1"/>
</dbReference>
<dbReference type="PANTHER" id="PTHR12209">
    <property type="entry name" value="NON-SPECIFIC SERINE/THREONINE PROTEIN KINASE"/>
    <property type="match status" value="1"/>
</dbReference>
<evidence type="ECO:0000256" key="22">
    <source>
        <dbReference type="ARBA" id="ARBA00047899"/>
    </source>
</evidence>
<keyword evidence="12" id="KW-0808">Transferase</keyword>
<comment type="catalytic activity">
    <reaction evidence="22">
        <text>L-threonyl-[protein] + ATP = O-phospho-L-threonyl-[protein] + ADP + H(+)</text>
        <dbReference type="Rhea" id="RHEA:46608"/>
        <dbReference type="Rhea" id="RHEA-COMP:11060"/>
        <dbReference type="Rhea" id="RHEA-COMP:11605"/>
        <dbReference type="ChEBI" id="CHEBI:15378"/>
        <dbReference type="ChEBI" id="CHEBI:30013"/>
        <dbReference type="ChEBI" id="CHEBI:30616"/>
        <dbReference type="ChEBI" id="CHEBI:61977"/>
        <dbReference type="ChEBI" id="CHEBI:456216"/>
        <dbReference type="EC" id="2.7.11.1"/>
    </reaction>
</comment>
<dbReference type="InterPro" id="IPR022495">
    <property type="entry name" value="Bud32"/>
</dbReference>
<dbReference type="InterPro" id="IPR008266">
    <property type="entry name" value="Tyr_kinase_AS"/>
</dbReference>
<comment type="subcellular location">
    <subcellularLocation>
        <location evidence="3">Chromosome</location>
        <location evidence="3">Telomere</location>
    </subcellularLocation>
    <subcellularLocation>
        <location evidence="2">Nucleus</location>
    </subcellularLocation>
</comment>
<evidence type="ECO:0000256" key="15">
    <source>
        <dbReference type="ARBA" id="ARBA00022777"/>
    </source>
</evidence>